<dbReference type="Proteomes" id="UP000010471">
    <property type="component" value="Plasmid pMIC7113.08"/>
</dbReference>
<accession>K9WRH1</accession>
<protein>
    <submittedName>
        <fullName evidence="2">Transcriptional regulator with sigma factor-related N-terminal domain</fullName>
    </submittedName>
</protein>
<dbReference type="HOGENOM" id="CLU_2991720_0_0_3"/>
<evidence type="ECO:0000259" key="1">
    <source>
        <dbReference type="Pfam" id="PF08279"/>
    </source>
</evidence>
<dbReference type="EMBL" id="CP003638">
    <property type="protein sequence ID" value="AFZ22379.1"/>
    <property type="molecule type" value="Genomic_DNA"/>
</dbReference>
<dbReference type="InterPro" id="IPR036390">
    <property type="entry name" value="WH_DNA-bd_sf"/>
</dbReference>
<dbReference type="Gene3D" id="1.10.10.60">
    <property type="entry name" value="Homeodomain-like"/>
    <property type="match status" value="1"/>
</dbReference>
<dbReference type="Pfam" id="PF08279">
    <property type="entry name" value="HTH_11"/>
    <property type="match status" value="1"/>
</dbReference>
<organism evidence="2 3">
    <name type="scientific">Allocoleopsis franciscana PCC 7113</name>
    <dbReference type="NCBI Taxonomy" id="1173027"/>
    <lineage>
        <taxon>Bacteria</taxon>
        <taxon>Bacillati</taxon>
        <taxon>Cyanobacteriota</taxon>
        <taxon>Cyanophyceae</taxon>
        <taxon>Coleofasciculales</taxon>
        <taxon>Coleofasciculaceae</taxon>
        <taxon>Allocoleopsis</taxon>
        <taxon>Allocoleopsis franciscana</taxon>
    </lineage>
</organism>
<evidence type="ECO:0000313" key="2">
    <source>
        <dbReference type="EMBL" id="AFZ22379.1"/>
    </source>
</evidence>
<gene>
    <name evidence="2" type="ORF">Mic7113_6822</name>
</gene>
<feature type="domain" description="Helix-turn-helix type 11" evidence="1">
    <location>
        <begin position="19"/>
        <end position="49"/>
    </location>
</feature>
<proteinExistence type="predicted"/>
<reference evidence="2 3" key="1">
    <citation type="submission" date="2012-06" db="EMBL/GenBank/DDBJ databases">
        <title>Finished plasmid 8 of genome of Microcoleus sp. PCC 7113.</title>
        <authorList>
            <consortium name="US DOE Joint Genome Institute"/>
            <person name="Gugger M."/>
            <person name="Coursin T."/>
            <person name="Rippka R."/>
            <person name="Tandeau De Marsac N."/>
            <person name="Huntemann M."/>
            <person name="Wei C.-L."/>
            <person name="Han J."/>
            <person name="Detter J.C."/>
            <person name="Han C."/>
            <person name="Tapia R."/>
            <person name="Chen A."/>
            <person name="Kyrpides N."/>
            <person name="Mavromatis K."/>
            <person name="Markowitz V."/>
            <person name="Szeto E."/>
            <person name="Ivanova N."/>
            <person name="Pagani I."/>
            <person name="Pati A."/>
            <person name="Goodwin L."/>
            <person name="Nordberg H.P."/>
            <person name="Cantor M.N."/>
            <person name="Hua S.X."/>
            <person name="Woyke T."/>
            <person name="Kerfeld C.A."/>
        </authorList>
    </citation>
    <scope>NUCLEOTIDE SEQUENCE [LARGE SCALE GENOMIC DNA]</scope>
    <source>
        <strain evidence="2 3">PCC 7113</strain>
        <plasmid evidence="2 3">pMIC7113.08</plasmid>
    </source>
</reference>
<dbReference type="KEGG" id="mic:Mic7113_6822"/>
<dbReference type="SUPFAM" id="SSF46785">
    <property type="entry name" value="Winged helix' DNA-binding domain"/>
    <property type="match status" value="1"/>
</dbReference>
<dbReference type="RefSeq" id="WP_015186369.1">
    <property type="nucleotide sequence ID" value="NC_019743.1"/>
</dbReference>
<dbReference type="InterPro" id="IPR013196">
    <property type="entry name" value="HTH_11"/>
</dbReference>
<dbReference type="AlphaFoldDB" id="K9WRH1"/>
<geneLocation type="plasmid" evidence="2 3">
    <name>pMIC7113.08</name>
</geneLocation>
<keyword evidence="3" id="KW-1185">Reference proteome</keyword>
<dbReference type="OrthoDB" id="9806345at2"/>
<sequence length="57" mass="7067">MRQQLVENWQIKRMNQLFHEEHLTRVTIAKRLGISRTTVRTYLMSLEQWKERRKQLG</sequence>
<name>K9WRH1_9CYAN</name>
<evidence type="ECO:0000313" key="3">
    <source>
        <dbReference type="Proteomes" id="UP000010471"/>
    </source>
</evidence>
<keyword evidence="2" id="KW-0614">Plasmid</keyword>